<dbReference type="Pfam" id="PF13359">
    <property type="entry name" value="DDE_Tnp_4"/>
    <property type="match status" value="1"/>
</dbReference>
<evidence type="ECO:0000259" key="3">
    <source>
        <dbReference type="Pfam" id="PF13359"/>
    </source>
</evidence>
<dbReference type="Proteomes" id="UP000663823">
    <property type="component" value="Unassembled WGS sequence"/>
</dbReference>
<dbReference type="EMBL" id="CAJOAX010011474">
    <property type="protein sequence ID" value="CAF4094259.1"/>
    <property type="molecule type" value="Genomic_DNA"/>
</dbReference>
<protein>
    <recommendedName>
        <fullName evidence="3">DDE Tnp4 domain-containing protein</fullName>
    </recommendedName>
</protein>
<dbReference type="Proteomes" id="UP000663889">
    <property type="component" value="Unassembled WGS sequence"/>
</dbReference>
<dbReference type="AlphaFoldDB" id="A0A814E0Q8"/>
<organism evidence="4 8">
    <name type="scientific">Rotaria sordida</name>
    <dbReference type="NCBI Taxonomy" id="392033"/>
    <lineage>
        <taxon>Eukaryota</taxon>
        <taxon>Metazoa</taxon>
        <taxon>Spiralia</taxon>
        <taxon>Gnathifera</taxon>
        <taxon>Rotifera</taxon>
        <taxon>Eurotatoria</taxon>
        <taxon>Bdelloidea</taxon>
        <taxon>Philodinida</taxon>
        <taxon>Philodinidae</taxon>
        <taxon>Rotaria</taxon>
    </lineage>
</organism>
<proteinExistence type="predicted"/>
<dbReference type="EMBL" id="CAJNOO010000505">
    <property type="protein sequence ID" value="CAF0962867.1"/>
    <property type="molecule type" value="Genomic_DNA"/>
</dbReference>
<dbReference type="GO" id="GO:0046872">
    <property type="term" value="F:metal ion binding"/>
    <property type="evidence" value="ECO:0007669"/>
    <property type="project" value="UniProtKB-KW"/>
</dbReference>
<dbReference type="InterPro" id="IPR027806">
    <property type="entry name" value="HARBI1_dom"/>
</dbReference>
<accession>A0A814E0Q8</accession>
<evidence type="ECO:0000256" key="2">
    <source>
        <dbReference type="ARBA" id="ARBA00022723"/>
    </source>
</evidence>
<evidence type="ECO:0000313" key="8">
    <source>
        <dbReference type="Proteomes" id="UP000663889"/>
    </source>
</evidence>
<evidence type="ECO:0000313" key="6">
    <source>
        <dbReference type="EMBL" id="CAF3714478.1"/>
    </source>
</evidence>
<comment type="caution">
    <text evidence="4">The sequence shown here is derived from an EMBL/GenBank/DDBJ whole genome shotgun (WGS) entry which is preliminary data.</text>
</comment>
<name>A0A814E0Q8_9BILA</name>
<sequence length="160" mass="18816">MNFVPHCWHWFLSSHQISNTNQETEDTINEFLNMFDYSMYIGALNGIHISVKSPLELETDHYNYKKFYSVIMLAVVNCDLEFTYINFGASGQCNDGSVYTRSNLSKVLQHSIYEDYYMMINCIKIQSHLIVDSAFVLDRTLMKPFPERPDMPQYNTIFNY</sequence>
<gene>
    <name evidence="6" type="ORF">FNK824_LOCUS10050</name>
    <name evidence="7" type="ORF">OTI717_LOCUS33830</name>
    <name evidence="5" type="ORF">RFH988_LOCUS12237</name>
    <name evidence="4" type="ORF">SEV965_LOCUS8824</name>
</gene>
<dbReference type="EMBL" id="CAJNOU010000332">
    <property type="protein sequence ID" value="CAF0962216.1"/>
    <property type="molecule type" value="Genomic_DNA"/>
</dbReference>
<dbReference type="EMBL" id="CAJOBE010001101">
    <property type="protein sequence ID" value="CAF3714478.1"/>
    <property type="molecule type" value="Genomic_DNA"/>
</dbReference>
<dbReference type="OrthoDB" id="7956949at2759"/>
<feature type="domain" description="DDE Tnp4" evidence="3">
    <location>
        <begin position="45"/>
        <end position="160"/>
    </location>
</feature>
<evidence type="ECO:0000256" key="1">
    <source>
        <dbReference type="ARBA" id="ARBA00001968"/>
    </source>
</evidence>
<evidence type="ECO:0000313" key="7">
    <source>
        <dbReference type="EMBL" id="CAF4094259.1"/>
    </source>
</evidence>
<comment type="cofactor">
    <cofactor evidence="1">
        <name>a divalent metal cation</name>
        <dbReference type="ChEBI" id="CHEBI:60240"/>
    </cofactor>
</comment>
<evidence type="ECO:0000313" key="5">
    <source>
        <dbReference type="EMBL" id="CAF0962867.1"/>
    </source>
</evidence>
<keyword evidence="2" id="KW-0479">Metal-binding</keyword>
<dbReference type="Proteomes" id="UP000663882">
    <property type="component" value="Unassembled WGS sequence"/>
</dbReference>
<reference evidence="4" key="1">
    <citation type="submission" date="2021-02" db="EMBL/GenBank/DDBJ databases">
        <authorList>
            <person name="Nowell W R."/>
        </authorList>
    </citation>
    <scope>NUCLEOTIDE SEQUENCE</scope>
</reference>
<evidence type="ECO:0000313" key="4">
    <source>
        <dbReference type="EMBL" id="CAF0962216.1"/>
    </source>
</evidence>
<dbReference type="Proteomes" id="UP000663874">
    <property type="component" value="Unassembled WGS sequence"/>
</dbReference>